<evidence type="ECO:0000313" key="2">
    <source>
        <dbReference type="EMBL" id="CAE8711478.1"/>
    </source>
</evidence>
<dbReference type="AlphaFoldDB" id="A0A813KRT6"/>
<dbReference type="EMBL" id="CAJNNV010002792">
    <property type="protein sequence ID" value="CAE8587866.1"/>
    <property type="molecule type" value="Genomic_DNA"/>
</dbReference>
<dbReference type="Pfam" id="PF18143">
    <property type="entry name" value="HAD_SAK_2"/>
    <property type="match status" value="1"/>
</dbReference>
<dbReference type="EMBL" id="CAJNNW010032165">
    <property type="protein sequence ID" value="CAE8711478.1"/>
    <property type="molecule type" value="Genomic_DNA"/>
</dbReference>
<evidence type="ECO:0000313" key="3">
    <source>
        <dbReference type="Proteomes" id="UP000626109"/>
    </source>
</evidence>
<evidence type="ECO:0000313" key="4">
    <source>
        <dbReference type="Proteomes" id="UP000654075"/>
    </source>
</evidence>
<name>A0A813KRT6_POLGL</name>
<protein>
    <submittedName>
        <fullName evidence="2">Uncharacterized protein</fullName>
    </submittedName>
</protein>
<evidence type="ECO:0000313" key="1">
    <source>
        <dbReference type="EMBL" id="CAE8587866.1"/>
    </source>
</evidence>
<sequence>MGQHLSTALPCCVGARNPGESFQPKCSCQAFQAYGSCRHLPPSLGGNCPVPAATAAEPEDPKREVIVDKEKVSRYMKEDKKLSKRSLETCGIFLDVDGVLHPLGAFGADSFNRLPLLVKILQATGAGLVLSSSWRLDEEGVQEVNDRLREAGLAELLDITAKPKAPLNEVGNRDLEIAHWAEAHAKEVGWGRSWISLDDLELTASLGQAHVVTTDGEVGLTDRKVEEAIQKLRSLCEEQSSLSRCRAQ</sequence>
<gene>
    <name evidence="1" type="ORF">PGLA1383_LOCUS6695</name>
    <name evidence="2" type="ORF">PGLA2088_LOCUS36497</name>
</gene>
<accession>A0A813KRT6</accession>
<comment type="caution">
    <text evidence="2">The sequence shown here is derived from an EMBL/GenBank/DDBJ whole genome shotgun (WGS) entry which is preliminary data.</text>
</comment>
<dbReference type="Proteomes" id="UP000654075">
    <property type="component" value="Unassembled WGS sequence"/>
</dbReference>
<dbReference type="Proteomes" id="UP000626109">
    <property type="component" value="Unassembled WGS sequence"/>
</dbReference>
<keyword evidence="4" id="KW-1185">Reference proteome</keyword>
<dbReference type="OrthoDB" id="410307at2759"/>
<proteinExistence type="predicted"/>
<reference evidence="2" key="1">
    <citation type="submission" date="2021-02" db="EMBL/GenBank/DDBJ databases">
        <authorList>
            <person name="Dougan E. K."/>
            <person name="Rhodes N."/>
            <person name="Thang M."/>
            <person name="Chan C."/>
        </authorList>
    </citation>
    <scope>NUCLEOTIDE SEQUENCE</scope>
</reference>
<organism evidence="2 3">
    <name type="scientific">Polarella glacialis</name>
    <name type="common">Dinoflagellate</name>
    <dbReference type="NCBI Taxonomy" id="89957"/>
    <lineage>
        <taxon>Eukaryota</taxon>
        <taxon>Sar</taxon>
        <taxon>Alveolata</taxon>
        <taxon>Dinophyceae</taxon>
        <taxon>Suessiales</taxon>
        <taxon>Suessiaceae</taxon>
        <taxon>Polarella</taxon>
    </lineage>
</organism>